<dbReference type="GO" id="GO:0005737">
    <property type="term" value="C:cytoplasm"/>
    <property type="evidence" value="ECO:0007669"/>
    <property type="project" value="TreeGrafter"/>
</dbReference>
<dbReference type="RefSeq" id="XP_003647491.1">
    <property type="nucleotide sequence ID" value="XM_003647443.1"/>
</dbReference>
<protein>
    <recommendedName>
        <fullName evidence="6">Protein kinase domain-containing protein</fullName>
    </recommendedName>
</protein>
<dbReference type="KEGG" id="erc:Ecym_6294"/>
<evidence type="ECO:0000313" key="8">
    <source>
        <dbReference type="Proteomes" id="UP000006790"/>
    </source>
</evidence>
<dbReference type="PROSITE" id="PS00108">
    <property type="entry name" value="PROTEIN_KINASE_ST"/>
    <property type="match status" value="1"/>
</dbReference>
<dbReference type="PROSITE" id="PS50011">
    <property type="entry name" value="PROTEIN_KINASE_DOM"/>
    <property type="match status" value="1"/>
</dbReference>
<evidence type="ECO:0000256" key="3">
    <source>
        <dbReference type="ARBA" id="ARBA00022777"/>
    </source>
</evidence>
<dbReference type="GeneID" id="11469058"/>
<dbReference type="AlphaFoldDB" id="G8JU94"/>
<dbReference type="InterPro" id="IPR011009">
    <property type="entry name" value="Kinase-like_dom_sf"/>
</dbReference>
<dbReference type="InParanoid" id="G8JU94"/>
<dbReference type="Gene3D" id="3.30.200.20">
    <property type="entry name" value="Phosphorylase Kinase, domain 1"/>
    <property type="match status" value="1"/>
</dbReference>
<dbReference type="Gene3D" id="1.10.510.10">
    <property type="entry name" value="Transferase(Phosphotransferase) domain 1"/>
    <property type="match status" value="1"/>
</dbReference>
<dbReference type="SUPFAM" id="SSF56112">
    <property type="entry name" value="Protein kinase-like (PK-like)"/>
    <property type="match status" value="1"/>
</dbReference>
<evidence type="ECO:0000256" key="4">
    <source>
        <dbReference type="ARBA" id="ARBA00022840"/>
    </source>
</evidence>
<dbReference type="HOGENOM" id="CLU_010228_2_2_1"/>
<dbReference type="PANTHER" id="PTHR11042">
    <property type="entry name" value="EUKARYOTIC TRANSLATION INITIATION FACTOR 2-ALPHA KINASE EIF2-ALPHA KINASE -RELATED"/>
    <property type="match status" value="1"/>
</dbReference>
<dbReference type="Proteomes" id="UP000006790">
    <property type="component" value="Chromosome 6"/>
</dbReference>
<organism evidence="7 8">
    <name type="scientific">Eremothecium cymbalariae (strain CBS 270.75 / DBVPG 7215 / KCTC 17166 / NRRL Y-17582)</name>
    <name type="common">Yeast</name>
    <dbReference type="NCBI Taxonomy" id="931890"/>
    <lineage>
        <taxon>Eukaryota</taxon>
        <taxon>Fungi</taxon>
        <taxon>Dikarya</taxon>
        <taxon>Ascomycota</taxon>
        <taxon>Saccharomycotina</taxon>
        <taxon>Saccharomycetes</taxon>
        <taxon>Saccharomycetales</taxon>
        <taxon>Saccharomycetaceae</taxon>
        <taxon>Eremothecium</taxon>
    </lineage>
</organism>
<dbReference type="eggNOG" id="KOG0032">
    <property type="taxonomic scope" value="Eukaryota"/>
</dbReference>
<sequence length="543" mass="61212">MSLVLYNRNIQNDTSIILHDPSTRSLVLFHEATGSISLTSNLPVRQKRLQLPAIGSHYGSDPNRCPNCGNIINPPSYFIHENYFQLLQDIPRTSSNGSDGPLEGEGCIPYNLFTQGYYNNFFHELEMLGNGARGSVFKVEHTLLDHSLGLYALKKIPIGNDVTWLNKCIQEVKFMTSITQDCLHLVKYNHVWLEKTKSFGLVTTRNGTNKQDNSVCSDVPFMFILEQFCLGGNLEGVVNEQVFHKLTGKETPEDRKRLFKMKKKGAPLQQLGLTTFQILSIASDLAHGLQELHSLDIIHRDLKPSNCLLLDVYKTGVKDNFPKVLIGDFGESQLRGQLRTATGATGTLEFTAPELLIFEDELRIKVLDTSAPQFTFESDMYSLGMILYYVVFGELPFKSGLEMRKLKSQIKQYTCSTKDLHKRHQELNLLPIDIGIFDLISHLMSPVSSNRPSATETISTVQRLAASQEAKTMAPTLKQDGDRGLIGRAIFISTHLALSIVYYQWRSSSSWNFINLVLLGFSFNCQDFLRPYIITLAILLFLL</sequence>
<dbReference type="OrthoDB" id="1405469at2759"/>
<dbReference type="GO" id="GO:0005634">
    <property type="term" value="C:nucleus"/>
    <property type="evidence" value="ECO:0007669"/>
    <property type="project" value="TreeGrafter"/>
</dbReference>
<keyword evidence="8" id="KW-1185">Reference proteome</keyword>
<dbReference type="InterPro" id="IPR000719">
    <property type="entry name" value="Prot_kinase_dom"/>
</dbReference>
<dbReference type="InterPro" id="IPR050339">
    <property type="entry name" value="CC_SR_Kinase"/>
</dbReference>
<dbReference type="GO" id="GO:0004672">
    <property type="term" value="F:protein kinase activity"/>
    <property type="evidence" value="ECO:0007669"/>
    <property type="project" value="InterPro"/>
</dbReference>
<dbReference type="FunCoup" id="G8JU94">
    <property type="interactions" value="239"/>
</dbReference>
<gene>
    <name evidence="7" type="ordered locus">Ecym_6294</name>
</gene>
<evidence type="ECO:0000256" key="2">
    <source>
        <dbReference type="ARBA" id="ARBA00022741"/>
    </source>
</evidence>
<dbReference type="SMART" id="SM00220">
    <property type="entry name" value="S_TKc"/>
    <property type="match status" value="1"/>
</dbReference>
<evidence type="ECO:0000313" key="7">
    <source>
        <dbReference type="EMBL" id="AET40674.1"/>
    </source>
</evidence>
<dbReference type="STRING" id="931890.G8JU94"/>
<dbReference type="InterPro" id="IPR008271">
    <property type="entry name" value="Ser/Thr_kinase_AS"/>
</dbReference>
<dbReference type="Pfam" id="PF00069">
    <property type="entry name" value="Pkinase"/>
    <property type="match status" value="1"/>
</dbReference>
<reference evidence="8" key="1">
    <citation type="journal article" date="2012" name="G3 (Bethesda)">
        <title>Pichia sorbitophila, an interspecies yeast hybrid reveals early steps of genome resolution following polyploidization.</title>
        <authorList>
            <person name="Leh Louis V."/>
            <person name="Despons L."/>
            <person name="Friedrich A."/>
            <person name="Martin T."/>
            <person name="Durrens P."/>
            <person name="Casaregola S."/>
            <person name="Neuveglise C."/>
            <person name="Fairhead C."/>
            <person name="Marck C."/>
            <person name="Cruz J.A."/>
            <person name="Straub M.L."/>
            <person name="Kugler V."/>
            <person name="Sacerdot C."/>
            <person name="Uzunov Z."/>
            <person name="Thierry A."/>
            <person name="Weiss S."/>
            <person name="Bleykasten C."/>
            <person name="De Montigny J."/>
            <person name="Jacques N."/>
            <person name="Jung P."/>
            <person name="Lemaire M."/>
            <person name="Mallet S."/>
            <person name="Morel G."/>
            <person name="Richard G.F."/>
            <person name="Sarkar A."/>
            <person name="Savel G."/>
            <person name="Schacherer J."/>
            <person name="Seret M.L."/>
            <person name="Talla E."/>
            <person name="Samson G."/>
            <person name="Jubin C."/>
            <person name="Poulain J."/>
            <person name="Vacherie B."/>
            <person name="Barbe V."/>
            <person name="Pelletier E."/>
            <person name="Sherman D.J."/>
            <person name="Westhof E."/>
            <person name="Weissenbach J."/>
            <person name="Baret P.V."/>
            <person name="Wincker P."/>
            <person name="Gaillardin C."/>
            <person name="Dujon B."/>
            <person name="Souciet J.L."/>
        </authorList>
    </citation>
    <scope>NUCLEOTIDE SEQUENCE [LARGE SCALE GENOMIC DNA]</scope>
    <source>
        <strain evidence="8">CBS 270.75 / DBVPG 7215 / KCTC 17166 / NRRL Y-17582</strain>
    </source>
</reference>
<dbReference type="GO" id="GO:0005524">
    <property type="term" value="F:ATP binding"/>
    <property type="evidence" value="ECO:0007669"/>
    <property type="project" value="UniProtKB-KW"/>
</dbReference>
<keyword evidence="4" id="KW-0067">ATP-binding</keyword>
<evidence type="ECO:0000256" key="1">
    <source>
        <dbReference type="ARBA" id="ARBA00022679"/>
    </source>
</evidence>
<dbReference type="OMA" id="FTFESDM"/>
<keyword evidence="3" id="KW-0418">Kinase</keyword>
<comment type="similarity">
    <text evidence="5">Belongs to the protein kinase superfamily. Ser/Thr protein kinase family. GCN2 subfamily.</text>
</comment>
<accession>G8JU94</accession>
<dbReference type="PANTHER" id="PTHR11042:SF138">
    <property type="entry name" value="SERINE_THREONINE-PROTEIN KINASE IKS1-RELATED"/>
    <property type="match status" value="1"/>
</dbReference>
<feature type="domain" description="Protein kinase" evidence="6">
    <location>
        <begin position="122"/>
        <end position="464"/>
    </location>
</feature>
<dbReference type="EMBL" id="CP002502">
    <property type="protein sequence ID" value="AET40674.1"/>
    <property type="molecule type" value="Genomic_DNA"/>
</dbReference>
<keyword evidence="2" id="KW-0547">Nucleotide-binding</keyword>
<proteinExistence type="inferred from homology"/>
<evidence type="ECO:0000256" key="5">
    <source>
        <dbReference type="ARBA" id="ARBA00037982"/>
    </source>
</evidence>
<name>G8JU94_ERECY</name>
<keyword evidence="1" id="KW-0808">Transferase</keyword>
<evidence type="ECO:0000259" key="6">
    <source>
        <dbReference type="PROSITE" id="PS50011"/>
    </source>
</evidence>